<dbReference type="Proteomes" id="UP001321249">
    <property type="component" value="Unassembled WGS sequence"/>
</dbReference>
<dbReference type="RefSeq" id="WP_342827285.1">
    <property type="nucleotide sequence ID" value="NZ_CP046146.1"/>
</dbReference>
<protein>
    <recommendedName>
        <fullName evidence="5">ABM domain-containing protein</fullName>
    </recommendedName>
</protein>
<dbReference type="EMBL" id="WMBE01000009">
    <property type="protein sequence ID" value="MDG0868155.1"/>
    <property type="molecule type" value="Genomic_DNA"/>
</dbReference>
<dbReference type="EMBL" id="CP046147">
    <property type="protein sequence ID" value="WFG40450.1"/>
    <property type="molecule type" value="Genomic_DNA"/>
</dbReference>
<keyword evidence="3" id="KW-1185">Reference proteome</keyword>
<dbReference type="SUPFAM" id="SSF54909">
    <property type="entry name" value="Dimeric alpha+beta barrel"/>
    <property type="match status" value="1"/>
</dbReference>
<dbReference type="AlphaFoldDB" id="A0AAJ5ZG95"/>
<reference evidence="3" key="3">
    <citation type="submission" date="2023-06" db="EMBL/GenBank/DDBJ databases">
        <title>Pangenomics reveal diversification of enzyme families and niche specialization in globally abundant SAR202 bacteria.</title>
        <authorList>
            <person name="Saw J.H.W."/>
        </authorList>
    </citation>
    <scope>NUCLEOTIDE SEQUENCE [LARGE SCALE GENOMIC DNA]</scope>
    <source>
        <strain evidence="3">JH1073</strain>
    </source>
</reference>
<evidence type="ECO:0008006" key="5">
    <source>
        <dbReference type="Google" id="ProtNLM"/>
    </source>
</evidence>
<evidence type="ECO:0000313" key="4">
    <source>
        <dbReference type="Proteomes" id="UP001321249"/>
    </source>
</evidence>
<reference evidence="3 4" key="1">
    <citation type="submission" date="2019-11" db="EMBL/GenBank/DDBJ databases">
        <authorList>
            <person name="Cho J.-C."/>
        </authorList>
    </citation>
    <scope>NUCLEOTIDE SEQUENCE [LARGE SCALE GENOMIC DNA]</scope>
    <source>
        <strain evidence="2 3">JH1073</strain>
        <strain evidence="1 4">JH702</strain>
    </source>
</reference>
<gene>
    <name evidence="1" type="ORF">GKO46_13915</name>
    <name evidence="2" type="ORF">GKO48_12820</name>
</gene>
<accession>A0AAJ5ZG95</accession>
<reference evidence="2" key="2">
    <citation type="journal article" date="2023" name="Nat. Commun.">
        <title>Cultivation of marine bacteria of the SAR202 clade.</title>
        <authorList>
            <person name="Lim Y."/>
            <person name="Seo J.H."/>
            <person name="Giovannoni S.J."/>
            <person name="Kang I."/>
            <person name="Cho J.C."/>
        </authorList>
    </citation>
    <scope>NUCLEOTIDE SEQUENCE</scope>
    <source>
        <strain evidence="2">JH1073</strain>
    </source>
</reference>
<evidence type="ECO:0000313" key="3">
    <source>
        <dbReference type="Proteomes" id="UP001219901"/>
    </source>
</evidence>
<dbReference type="Proteomes" id="UP001219901">
    <property type="component" value="Chromosome"/>
</dbReference>
<sequence length="108" mass="11992">MPENKKLDSSTFEIVIFSVRKGVTKSQLIESAEPVNNWVRKQPGFLDRKLISGDTDKLVEIVRWNSLKQAHAASELAESSPECAPMFALIDMESTTFLHGSSILQATV</sequence>
<evidence type="ECO:0000313" key="2">
    <source>
        <dbReference type="EMBL" id="WFG40450.1"/>
    </source>
</evidence>
<name>A0AAJ5ZG95_9CHLR</name>
<organism evidence="2 3">
    <name type="scientific">Candidatus Lucifugimonas marina</name>
    <dbReference type="NCBI Taxonomy" id="3038979"/>
    <lineage>
        <taxon>Bacteria</taxon>
        <taxon>Bacillati</taxon>
        <taxon>Chloroflexota</taxon>
        <taxon>Dehalococcoidia</taxon>
        <taxon>SAR202 cluster</taxon>
        <taxon>Candidatus Lucifugimonadales</taxon>
        <taxon>Candidatus Lucifugimonadaceae</taxon>
        <taxon>Candidatus Lucifugimonas</taxon>
    </lineage>
</organism>
<evidence type="ECO:0000313" key="1">
    <source>
        <dbReference type="EMBL" id="MDG0868155.1"/>
    </source>
</evidence>
<dbReference type="InterPro" id="IPR011008">
    <property type="entry name" value="Dimeric_a/b-barrel"/>
</dbReference>
<proteinExistence type="predicted"/>